<dbReference type="RefSeq" id="WP_108435982.1">
    <property type="nucleotide sequence ID" value="NZ_CP028918.1"/>
</dbReference>
<evidence type="ECO:0000313" key="1">
    <source>
        <dbReference type="EMBL" id="AWB49165.1"/>
    </source>
</evidence>
<name>A0A2S0UMY3_9RHOB</name>
<dbReference type="GO" id="GO:0016301">
    <property type="term" value="F:kinase activity"/>
    <property type="evidence" value="ECO:0007669"/>
    <property type="project" value="UniProtKB-KW"/>
</dbReference>
<keyword evidence="1" id="KW-0418">Kinase</keyword>
<dbReference type="KEGG" id="geh:HYN69_12210"/>
<accession>A0A2S0UMY3</accession>
<dbReference type="AlphaFoldDB" id="A0A2S0UMY3"/>
<organism evidence="1 2">
    <name type="scientific">Paragemmobacter aquarius</name>
    <dbReference type="NCBI Taxonomy" id="2169400"/>
    <lineage>
        <taxon>Bacteria</taxon>
        <taxon>Pseudomonadati</taxon>
        <taxon>Pseudomonadota</taxon>
        <taxon>Alphaproteobacteria</taxon>
        <taxon>Rhodobacterales</taxon>
        <taxon>Paracoccaceae</taxon>
        <taxon>Paragemmobacter</taxon>
    </lineage>
</organism>
<reference evidence="1 2" key="1">
    <citation type="submission" date="2018-04" db="EMBL/GenBank/DDBJ databases">
        <title>Genome sequencing of Gemmobacter.</title>
        <authorList>
            <person name="Yi H."/>
            <person name="Baek M.-G."/>
        </authorList>
    </citation>
    <scope>NUCLEOTIDE SEQUENCE [LARGE SCALE GENOMIC DNA]</scope>
    <source>
        <strain evidence="1 2">HYN0069</strain>
    </source>
</reference>
<sequence length="346" mass="36271">MVQALRFRDIAQGIADYLAQFDAVFAGLPERLAFDAGGVRFSVASNLPGWLEGAAPLLQGAGQGCGEAVRIAVVDAASPFRGLRWADAFYHAREVEMALEPTPFRLVYMPEYGFWQVYDRAARVGVQWMETPGSRPPWDGGAPLRAFLHWALAGADRGLVHAGTLACGDAGVLLAGAGGSGKSGTVIAGVLAGLATVGDDYVLAALDAGPVAMPVFNTLKQDPAGFGRLGLGRYLDPAPPLNWQEKHQFTLRALTGAGMPARIGLRAILLPKVAGVGPSRLAPATPREAFLALAPSSLSQNTGERGGSVAFIARLTRMLPCHVLHLGPDPVEVAGFLREFIEGGAA</sequence>
<keyword evidence="1" id="KW-0808">Transferase</keyword>
<dbReference type="OrthoDB" id="7812881at2"/>
<protein>
    <submittedName>
        <fullName evidence="1">Serine kinase</fullName>
    </submittedName>
</protein>
<dbReference type="SUPFAM" id="SSF53795">
    <property type="entry name" value="PEP carboxykinase-like"/>
    <property type="match status" value="1"/>
</dbReference>
<dbReference type="InterPro" id="IPR027417">
    <property type="entry name" value="P-loop_NTPase"/>
</dbReference>
<dbReference type="Gene3D" id="3.40.50.300">
    <property type="entry name" value="P-loop containing nucleotide triphosphate hydrolases"/>
    <property type="match status" value="1"/>
</dbReference>
<dbReference type="Proteomes" id="UP000244496">
    <property type="component" value="Chromosome"/>
</dbReference>
<proteinExistence type="predicted"/>
<evidence type="ECO:0000313" key="2">
    <source>
        <dbReference type="Proteomes" id="UP000244496"/>
    </source>
</evidence>
<dbReference type="EMBL" id="CP028918">
    <property type="protein sequence ID" value="AWB49165.1"/>
    <property type="molecule type" value="Genomic_DNA"/>
</dbReference>
<keyword evidence="2" id="KW-1185">Reference proteome</keyword>
<gene>
    <name evidence="1" type="ORF">HYN69_12210</name>
</gene>